<proteinExistence type="predicted"/>
<dbReference type="AlphaFoldDB" id="A0A0V0HXN8"/>
<sequence length="72" mass="8461">LESRKTKRHIELYRFFFKKYKLEKSSIIEGFGSWFSFPGHSRCSSELSKIVRGGEVIAPQTRNRPTSLHLEM</sequence>
<organism evidence="1">
    <name type="scientific">Solanum chacoense</name>
    <name type="common">Chaco potato</name>
    <dbReference type="NCBI Taxonomy" id="4108"/>
    <lineage>
        <taxon>Eukaryota</taxon>
        <taxon>Viridiplantae</taxon>
        <taxon>Streptophyta</taxon>
        <taxon>Embryophyta</taxon>
        <taxon>Tracheophyta</taxon>
        <taxon>Spermatophyta</taxon>
        <taxon>Magnoliopsida</taxon>
        <taxon>eudicotyledons</taxon>
        <taxon>Gunneridae</taxon>
        <taxon>Pentapetalae</taxon>
        <taxon>asterids</taxon>
        <taxon>lamiids</taxon>
        <taxon>Solanales</taxon>
        <taxon>Solanaceae</taxon>
        <taxon>Solanoideae</taxon>
        <taxon>Solaneae</taxon>
        <taxon>Solanum</taxon>
    </lineage>
</organism>
<dbReference type="EMBL" id="GEDG01013963">
    <property type="protein sequence ID" value="JAP24826.1"/>
    <property type="molecule type" value="Transcribed_RNA"/>
</dbReference>
<protein>
    <submittedName>
        <fullName evidence="1">Putative ovule protein</fullName>
    </submittedName>
</protein>
<evidence type="ECO:0000313" key="1">
    <source>
        <dbReference type="EMBL" id="JAP24826.1"/>
    </source>
</evidence>
<accession>A0A0V0HXN8</accession>
<feature type="non-terminal residue" evidence="1">
    <location>
        <position position="1"/>
    </location>
</feature>
<name>A0A0V0HXN8_SOLCH</name>
<reference evidence="1" key="1">
    <citation type="submission" date="2015-12" db="EMBL/GenBank/DDBJ databases">
        <title>Gene expression during late stages of embryo sac development: a critical building block for successful pollen-pistil interactions.</title>
        <authorList>
            <person name="Liu Y."/>
            <person name="Joly V."/>
            <person name="Sabar M."/>
            <person name="Matton D.P."/>
        </authorList>
    </citation>
    <scope>NUCLEOTIDE SEQUENCE</scope>
</reference>